<dbReference type="InterPro" id="IPR000361">
    <property type="entry name" value="ATAP_core_dom"/>
</dbReference>
<dbReference type="EMBL" id="JBHSSC010000031">
    <property type="protein sequence ID" value="MFC6181044.1"/>
    <property type="molecule type" value="Genomic_DNA"/>
</dbReference>
<dbReference type="InterPro" id="IPR035903">
    <property type="entry name" value="HesB-like_dom_sf"/>
</dbReference>
<dbReference type="Pfam" id="PF01521">
    <property type="entry name" value="Fe-S_biosyn"/>
    <property type="match status" value="1"/>
</dbReference>
<dbReference type="RefSeq" id="WP_137629606.1">
    <property type="nucleotide sequence ID" value="NZ_BJDJ01000028.1"/>
</dbReference>
<name>A0ABW1RZX6_9LACO</name>
<dbReference type="Gene3D" id="2.60.300.12">
    <property type="entry name" value="HesB-like domain"/>
    <property type="match status" value="1"/>
</dbReference>
<reference evidence="3" key="1">
    <citation type="journal article" date="2019" name="Int. J. Syst. Evol. Microbiol.">
        <title>The Global Catalogue of Microorganisms (GCM) 10K type strain sequencing project: providing services to taxonomists for standard genome sequencing and annotation.</title>
        <authorList>
            <consortium name="The Broad Institute Genomics Platform"/>
            <consortium name="The Broad Institute Genome Sequencing Center for Infectious Disease"/>
            <person name="Wu L."/>
            <person name="Ma J."/>
        </authorList>
    </citation>
    <scope>NUCLEOTIDE SEQUENCE [LARGE SCALE GENOMIC DNA]</scope>
    <source>
        <strain evidence="3">CCM 8933</strain>
    </source>
</reference>
<comment type="caution">
    <text evidence="2">The sequence shown here is derived from an EMBL/GenBank/DDBJ whole genome shotgun (WGS) entry which is preliminary data.</text>
</comment>
<evidence type="ECO:0000313" key="2">
    <source>
        <dbReference type="EMBL" id="MFC6181044.1"/>
    </source>
</evidence>
<accession>A0ABW1RZX6</accession>
<gene>
    <name evidence="2" type="ORF">ACFP5Y_07420</name>
</gene>
<sequence length="131" mass="14059">MPTIQLSDTMLALLARKQLLDKTLILLADDGGGKYSLHGGACSIGTKFTLIVLDQPDPAYSVKLTNPYGVHLWTSTYDLMFFNDGITMDYQNGRIAIKDNAHVLDHGVQIANGADVLAAFKAGVTIDGTSC</sequence>
<feature type="domain" description="Core" evidence="1">
    <location>
        <begin position="4"/>
        <end position="111"/>
    </location>
</feature>
<proteinExistence type="predicted"/>
<evidence type="ECO:0000259" key="1">
    <source>
        <dbReference type="Pfam" id="PF01521"/>
    </source>
</evidence>
<organism evidence="2 3">
    <name type="scientific">Lactiplantibacillus daowaiensis</name>
    <dbReference type="NCBI Taxonomy" id="2559918"/>
    <lineage>
        <taxon>Bacteria</taxon>
        <taxon>Bacillati</taxon>
        <taxon>Bacillota</taxon>
        <taxon>Bacilli</taxon>
        <taxon>Lactobacillales</taxon>
        <taxon>Lactobacillaceae</taxon>
        <taxon>Lactiplantibacillus</taxon>
    </lineage>
</organism>
<evidence type="ECO:0000313" key="3">
    <source>
        <dbReference type="Proteomes" id="UP001596282"/>
    </source>
</evidence>
<dbReference type="SUPFAM" id="SSF89360">
    <property type="entry name" value="HesB-like domain"/>
    <property type="match status" value="1"/>
</dbReference>
<keyword evidence="3" id="KW-1185">Reference proteome</keyword>
<dbReference type="Proteomes" id="UP001596282">
    <property type="component" value="Unassembled WGS sequence"/>
</dbReference>
<protein>
    <submittedName>
        <fullName evidence="2">Iron-sulfur cluster biosynthesis family protein</fullName>
    </submittedName>
</protein>